<evidence type="ECO:0000259" key="2">
    <source>
        <dbReference type="PROSITE" id="PS50041"/>
    </source>
</evidence>
<dbReference type="InterPro" id="IPR001304">
    <property type="entry name" value="C-type_lectin-like"/>
</dbReference>
<dbReference type="Proteomes" id="UP000298663">
    <property type="component" value="Unassembled WGS sequence"/>
</dbReference>
<reference evidence="3 4" key="2">
    <citation type="journal article" date="2019" name="G3 (Bethesda)">
        <title>Hybrid Assembly of the Genome of the Entomopathogenic Nematode Steinernema carpocapsae Identifies the X-Chromosome.</title>
        <authorList>
            <person name="Serra L."/>
            <person name="Macchietto M."/>
            <person name="Macias-Munoz A."/>
            <person name="McGill C.J."/>
            <person name="Rodriguez I.M."/>
            <person name="Rodriguez B."/>
            <person name="Murad R."/>
            <person name="Mortazavi A."/>
        </authorList>
    </citation>
    <scope>NUCLEOTIDE SEQUENCE [LARGE SCALE GENOMIC DNA]</scope>
    <source>
        <strain evidence="3 4">ALL</strain>
    </source>
</reference>
<feature type="signal peptide" evidence="1">
    <location>
        <begin position="1"/>
        <end position="19"/>
    </location>
</feature>
<dbReference type="Pfam" id="PF00059">
    <property type="entry name" value="Lectin_C"/>
    <property type="match status" value="1"/>
</dbReference>
<keyword evidence="4" id="KW-1185">Reference proteome</keyword>
<reference evidence="3 4" key="1">
    <citation type="journal article" date="2015" name="Genome Biol.">
        <title>Comparative genomics of Steinernema reveals deeply conserved gene regulatory networks.</title>
        <authorList>
            <person name="Dillman A.R."/>
            <person name="Macchietto M."/>
            <person name="Porter C.F."/>
            <person name="Rogers A."/>
            <person name="Williams B."/>
            <person name="Antoshechkin I."/>
            <person name="Lee M.M."/>
            <person name="Goodwin Z."/>
            <person name="Lu X."/>
            <person name="Lewis E.E."/>
            <person name="Goodrich-Blair H."/>
            <person name="Stock S.P."/>
            <person name="Adams B.J."/>
            <person name="Sternberg P.W."/>
            <person name="Mortazavi A."/>
        </authorList>
    </citation>
    <scope>NUCLEOTIDE SEQUENCE [LARGE SCALE GENOMIC DNA]</scope>
    <source>
        <strain evidence="3 4">ALL</strain>
    </source>
</reference>
<feature type="chain" id="PRO_5020966410" description="C-type lectin domain-containing protein" evidence="1">
    <location>
        <begin position="20"/>
        <end position="182"/>
    </location>
</feature>
<dbReference type="InterPro" id="IPR016187">
    <property type="entry name" value="CTDL_fold"/>
</dbReference>
<dbReference type="AlphaFoldDB" id="A0A4U5PJ98"/>
<feature type="domain" description="C-type lectin" evidence="2">
    <location>
        <begin position="47"/>
        <end position="170"/>
    </location>
</feature>
<protein>
    <recommendedName>
        <fullName evidence="2">C-type lectin domain-containing protein</fullName>
    </recommendedName>
</protein>
<dbReference type="PANTHER" id="PTHR22803">
    <property type="entry name" value="MANNOSE, PHOSPHOLIPASE, LECTIN RECEPTOR RELATED"/>
    <property type="match status" value="1"/>
</dbReference>
<dbReference type="STRING" id="34508.A0A4U5PJ98"/>
<evidence type="ECO:0000313" key="3">
    <source>
        <dbReference type="EMBL" id="TKR96501.1"/>
    </source>
</evidence>
<evidence type="ECO:0000313" key="4">
    <source>
        <dbReference type="Proteomes" id="UP000298663"/>
    </source>
</evidence>
<dbReference type="SMART" id="SM00034">
    <property type="entry name" value="CLECT"/>
    <property type="match status" value="1"/>
</dbReference>
<sequence>METIWLCVFFLAGVSSVNASCLSCASSRPPCPSNNCTYTCPSNWILEKDYCYFFGSDTKTQTWTQAEKTCQDMGGHLPSIHDNVQNEFLAVKAYKTSGYPHFWSGLSVNNQTKFLEWSDGCATDFSNWAKKQPLAPEGGMCIVITINVQFAPFKLWGFEWSVAHCEAELPTTICMKAPNIVL</sequence>
<dbReference type="InterPro" id="IPR016186">
    <property type="entry name" value="C-type_lectin-like/link_sf"/>
</dbReference>
<comment type="caution">
    <text evidence="3">The sequence shown here is derived from an EMBL/GenBank/DDBJ whole genome shotgun (WGS) entry which is preliminary data.</text>
</comment>
<proteinExistence type="predicted"/>
<gene>
    <name evidence="3" type="ORF">L596_010509</name>
</gene>
<evidence type="ECO:0000256" key="1">
    <source>
        <dbReference type="SAM" id="SignalP"/>
    </source>
</evidence>
<dbReference type="OrthoDB" id="5877732at2759"/>
<dbReference type="PROSITE" id="PS50041">
    <property type="entry name" value="C_TYPE_LECTIN_2"/>
    <property type="match status" value="1"/>
</dbReference>
<dbReference type="SUPFAM" id="SSF56436">
    <property type="entry name" value="C-type lectin-like"/>
    <property type="match status" value="1"/>
</dbReference>
<keyword evidence="1" id="KW-0732">Signal</keyword>
<accession>A0A4U5PJ98</accession>
<dbReference type="InterPro" id="IPR050111">
    <property type="entry name" value="C-type_lectin/snaclec_domain"/>
</dbReference>
<organism evidence="3 4">
    <name type="scientific">Steinernema carpocapsae</name>
    <name type="common">Entomopathogenic nematode</name>
    <dbReference type="NCBI Taxonomy" id="34508"/>
    <lineage>
        <taxon>Eukaryota</taxon>
        <taxon>Metazoa</taxon>
        <taxon>Ecdysozoa</taxon>
        <taxon>Nematoda</taxon>
        <taxon>Chromadorea</taxon>
        <taxon>Rhabditida</taxon>
        <taxon>Tylenchina</taxon>
        <taxon>Panagrolaimomorpha</taxon>
        <taxon>Strongyloidoidea</taxon>
        <taxon>Steinernematidae</taxon>
        <taxon>Steinernema</taxon>
    </lineage>
</organism>
<dbReference type="CDD" id="cd00037">
    <property type="entry name" value="CLECT"/>
    <property type="match status" value="1"/>
</dbReference>
<dbReference type="EMBL" id="AZBU02000002">
    <property type="protein sequence ID" value="TKR96501.1"/>
    <property type="molecule type" value="Genomic_DNA"/>
</dbReference>
<name>A0A4U5PJ98_STECR</name>
<dbReference type="Gene3D" id="3.10.100.10">
    <property type="entry name" value="Mannose-Binding Protein A, subunit A"/>
    <property type="match status" value="1"/>
</dbReference>